<dbReference type="Gene3D" id="3.40.50.10070">
    <property type="entry name" value="TolB, N-terminal domain"/>
    <property type="match status" value="1"/>
</dbReference>
<dbReference type="SUPFAM" id="SSF52964">
    <property type="entry name" value="TolB, N-terminal domain"/>
    <property type="match status" value="1"/>
</dbReference>
<dbReference type="CDD" id="cd07302">
    <property type="entry name" value="CHD"/>
    <property type="match status" value="1"/>
</dbReference>
<dbReference type="KEGG" id="moc:BB934_30505"/>
<dbReference type="OrthoDB" id="7318636at2"/>
<evidence type="ECO:0000313" key="2">
    <source>
        <dbReference type="EMBL" id="ANY82607.1"/>
    </source>
</evidence>
<feature type="domain" description="Guanylate cyclase" evidence="1">
    <location>
        <begin position="24"/>
        <end position="138"/>
    </location>
</feature>
<evidence type="ECO:0000259" key="1">
    <source>
        <dbReference type="PROSITE" id="PS50125"/>
    </source>
</evidence>
<dbReference type="RefSeq" id="WP_099513710.1">
    <property type="nucleotide sequence ID" value="NZ_CP016617.1"/>
</dbReference>
<dbReference type="InterPro" id="IPR050697">
    <property type="entry name" value="Adenylyl/Guanylyl_Cyclase_3/4"/>
</dbReference>
<sequence length="422" mass="46587">MDLPQRCGARVIKAASGIQRRLVAVLCADVAGYARLMSMDERGTLRLLTSHREITDREIEQHGGRIANTAGDSVLAEFPSAVDAVTCALRAQEALSSANDKLPATHRLQFWIGVHVGDVMVKGGDLFGEGVNIAARLQALSRPGGICLSATAQEYTRKALPITIEDLGSQHVKNIDEPVRAFAVKAIHGQGTPARIPSSKEILRADRPAVAVLPFANMGDPDHLYFSDGITEDIIIELARFRDLLVIARNSSFTFRGKDVDVREVRRALNADYVVEGTVRRAADRVRITAQLINAATGAHLWADRYDRSFDDVFAIQHEIARGVVATLARRIEEETEAVARRRPPQDMRAYDLFLQGHRLSDVFMDDGQARARAFFERARDLDPTFARAYTGLAFNYLNRAAELQLNRLVPTGGFALEHGPR</sequence>
<dbReference type="SUPFAM" id="SSF55073">
    <property type="entry name" value="Nucleotide cyclase"/>
    <property type="match status" value="1"/>
</dbReference>
<gene>
    <name evidence="2" type="ORF">BB934_30505</name>
</gene>
<dbReference type="PANTHER" id="PTHR43081:SF19">
    <property type="entry name" value="PH-SENSITIVE ADENYLATE CYCLASE RV1264"/>
    <property type="match status" value="1"/>
</dbReference>
<dbReference type="GO" id="GO:0035556">
    <property type="term" value="P:intracellular signal transduction"/>
    <property type="evidence" value="ECO:0007669"/>
    <property type="project" value="InterPro"/>
</dbReference>
<dbReference type="InterPro" id="IPR001054">
    <property type="entry name" value="A/G_cyclase"/>
</dbReference>
<dbReference type="PANTHER" id="PTHR43081">
    <property type="entry name" value="ADENYLATE CYCLASE, TERMINAL-DIFFERENTIATION SPECIFIC-RELATED"/>
    <property type="match status" value="1"/>
</dbReference>
<dbReference type="GO" id="GO:0004016">
    <property type="term" value="F:adenylate cyclase activity"/>
    <property type="evidence" value="ECO:0007669"/>
    <property type="project" value="UniProtKB-ARBA"/>
</dbReference>
<accession>A0A1B2ERM1</accession>
<protein>
    <recommendedName>
        <fullName evidence="1">Guanylate cyclase domain-containing protein</fullName>
    </recommendedName>
</protein>
<organism evidence="2">
    <name type="scientific">Microvirga ossetica</name>
    <dbReference type="NCBI Taxonomy" id="1882682"/>
    <lineage>
        <taxon>Bacteria</taxon>
        <taxon>Pseudomonadati</taxon>
        <taxon>Pseudomonadota</taxon>
        <taxon>Alphaproteobacteria</taxon>
        <taxon>Hyphomicrobiales</taxon>
        <taxon>Methylobacteriaceae</taxon>
        <taxon>Microvirga</taxon>
    </lineage>
</organism>
<proteinExistence type="predicted"/>
<geneLocation type="plasmid" evidence="2">
    <name>unnamed1</name>
</geneLocation>
<name>A0A1B2ERM1_9HYPH</name>
<reference evidence="2" key="1">
    <citation type="submission" date="2016-07" db="EMBL/GenBank/DDBJ databases">
        <title>Microvirga ossetica sp. nov. a new species of rhizobia isolated from root nodules of the legume species Vicia alpestris Steven originated from North Ossetia region in the Caucasus.</title>
        <authorList>
            <person name="Safronova V.I."/>
            <person name="Kuznetsova I.G."/>
            <person name="Sazanova A.L."/>
            <person name="Belimov A."/>
            <person name="Andronov E."/>
            <person name="Osledkin Y.S."/>
            <person name="Onishchuk O.P."/>
            <person name="Kurchak O.N."/>
            <person name="Shaposhnikov A.I."/>
            <person name="Willems A."/>
            <person name="Tikhonovich I.A."/>
        </authorList>
    </citation>
    <scope>NUCLEOTIDE SEQUENCE [LARGE SCALE GENOMIC DNA]</scope>
    <source>
        <strain evidence="2">V5/3M</strain>
        <plasmid evidence="2">unnamed1</plasmid>
    </source>
</reference>
<dbReference type="Pfam" id="PF00211">
    <property type="entry name" value="Guanylate_cyc"/>
    <property type="match status" value="1"/>
</dbReference>
<dbReference type="InterPro" id="IPR029787">
    <property type="entry name" value="Nucleotide_cyclase"/>
</dbReference>
<dbReference type="Gene3D" id="3.30.70.1230">
    <property type="entry name" value="Nucleotide cyclase"/>
    <property type="match status" value="1"/>
</dbReference>
<dbReference type="AlphaFoldDB" id="A0A1B2ERM1"/>
<dbReference type="EMBL" id="CP016617">
    <property type="protein sequence ID" value="ANY82607.1"/>
    <property type="molecule type" value="Genomic_DNA"/>
</dbReference>
<dbReference type="GO" id="GO:0006171">
    <property type="term" value="P:cAMP biosynthetic process"/>
    <property type="evidence" value="ECO:0007669"/>
    <property type="project" value="TreeGrafter"/>
</dbReference>
<dbReference type="PROSITE" id="PS50125">
    <property type="entry name" value="GUANYLATE_CYCLASE_2"/>
    <property type="match status" value="1"/>
</dbReference>
<keyword evidence="2" id="KW-0614">Plasmid</keyword>